<evidence type="ECO:0000256" key="2">
    <source>
        <dbReference type="SAM" id="Phobius"/>
    </source>
</evidence>
<protein>
    <submittedName>
        <fullName evidence="4">Helix-turn-helix domain-containing protein</fullName>
    </submittedName>
</protein>
<dbReference type="RefSeq" id="WP_117515911.1">
    <property type="nucleotide sequence ID" value="NZ_JAJEPS010000039.1"/>
</dbReference>
<dbReference type="SMART" id="SM00530">
    <property type="entry name" value="HTH_XRE"/>
    <property type="match status" value="1"/>
</dbReference>
<name>A0AAE3AB35_9FIRM</name>
<sequence length="117" mass="13188">MSIAAPMLVISLIIYAGLFGLFIYLVILIIRALKKYIRSKDVRAEKSVLKQNLGEVLKDLRTKNKMTQEFVAETIGVSRQAVSKWESGECDPSTSNLIALAKLYRTTVEEILQNIKQ</sequence>
<proteinExistence type="predicted"/>
<dbReference type="EMBL" id="JAJEPS010000039">
    <property type="protein sequence ID" value="MCC2127874.1"/>
    <property type="molecule type" value="Genomic_DNA"/>
</dbReference>
<evidence type="ECO:0000313" key="4">
    <source>
        <dbReference type="EMBL" id="MCC2127874.1"/>
    </source>
</evidence>
<keyword evidence="1" id="KW-0238">DNA-binding</keyword>
<gene>
    <name evidence="4" type="ORF">LKD36_17215</name>
</gene>
<dbReference type="AlphaFoldDB" id="A0AAE3AB35"/>
<feature type="transmembrane region" description="Helical" evidence="2">
    <location>
        <begin position="12"/>
        <end position="33"/>
    </location>
</feature>
<dbReference type="InterPro" id="IPR010982">
    <property type="entry name" value="Lambda_DNA-bd_dom_sf"/>
</dbReference>
<dbReference type="PANTHER" id="PTHR46558">
    <property type="entry name" value="TRACRIPTIONAL REGULATORY PROTEIN-RELATED-RELATED"/>
    <property type="match status" value="1"/>
</dbReference>
<keyword evidence="5" id="KW-1185">Reference proteome</keyword>
<accession>A0AAE3AB35</accession>
<keyword evidence="2" id="KW-1133">Transmembrane helix</keyword>
<dbReference type="PANTHER" id="PTHR46558:SF4">
    <property type="entry name" value="DNA-BIDING PHAGE PROTEIN"/>
    <property type="match status" value="1"/>
</dbReference>
<keyword evidence="2" id="KW-0472">Membrane</keyword>
<dbReference type="Gene3D" id="1.10.260.40">
    <property type="entry name" value="lambda repressor-like DNA-binding domains"/>
    <property type="match status" value="1"/>
</dbReference>
<evidence type="ECO:0000313" key="5">
    <source>
        <dbReference type="Proteomes" id="UP001198220"/>
    </source>
</evidence>
<dbReference type="CDD" id="cd00093">
    <property type="entry name" value="HTH_XRE"/>
    <property type="match status" value="1"/>
</dbReference>
<comment type="caution">
    <text evidence="4">The sequence shown here is derived from an EMBL/GenBank/DDBJ whole genome shotgun (WGS) entry which is preliminary data.</text>
</comment>
<evidence type="ECO:0000259" key="3">
    <source>
        <dbReference type="PROSITE" id="PS50943"/>
    </source>
</evidence>
<dbReference type="SUPFAM" id="SSF47413">
    <property type="entry name" value="lambda repressor-like DNA-binding domains"/>
    <property type="match status" value="1"/>
</dbReference>
<dbReference type="InterPro" id="IPR001387">
    <property type="entry name" value="Cro/C1-type_HTH"/>
</dbReference>
<reference evidence="4 5" key="1">
    <citation type="submission" date="2021-10" db="EMBL/GenBank/DDBJ databases">
        <title>Anaerobic single-cell dispensing facilitates the cultivation of human gut bacteria.</title>
        <authorList>
            <person name="Afrizal A."/>
        </authorList>
    </citation>
    <scope>NUCLEOTIDE SEQUENCE [LARGE SCALE GENOMIC DNA]</scope>
    <source>
        <strain evidence="4 5">CLA-AA-H276</strain>
    </source>
</reference>
<dbReference type="PROSITE" id="PS50943">
    <property type="entry name" value="HTH_CROC1"/>
    <property type="match status" value="1"/>
</dbReference>
<keyword evidence="2" id="KW-0812">Transmembrane</keyword>
<dbReference type="GO" id="GO:0003677">
    <property type="term" value="F:DNA binding"/>
    <property type="evidence" value="ECO:0007669"/>
    <property type="project" value="UniProtKB-KW"/>
</dbReference>
<dbReference type="Proteomes" id="UP001198220">
    <property type="component" value="Unassembled WGS sequence"/>
</dbReference>
<feature type="domain" description="HTH cro/C1-type" evidence="3">
    <location>
        <begin position="57"/>
        <end position="111"/>
    </location>
</feature>
<evidence type="ECO:0000256" key="1">
    <source>
        <dbReference type="ARBA" id="ARBA00023125"/>
    </source>
</evidence>
<organism evidence="4 5">
    <name type="scientific">Hominiventricola filiformis</name>
    <dbReference type="NCBI Taxonomy" id="2885352"/>
    <lineage>
        <taxon>Bacteria</taxon>
        <taxon>Bacillati</taxon>
        <taxon>Bacillota</taxon>
        <taxon>Clostridia</taxon>
        <taxon>Lachnospirales</taxon>
        <taxon>Lachnospiraceae</taxon>
        <taxon>Hominiventricola</taxon>
    </lineage>
</organism>
<dbReference type="Pfam" id="PF01381">
    <property type="entry name" value="HTH_3"/>
    <property type="match status" value="1"/>
</dbReference>